<keyword evidence="3" id="KW-1185">Reference proteome</keyword>
<feature type="region of interest" description="Disordered" evidence="1">
    <location>
        <begin position="98"/>
        <end position="201"/>
    </location>
</feature>
<organism evidence="2 3">
    <name type="scientific">Pleurodeles waltl</name>
    <name type="common">Iberian ribbed newt</name>
    <dbReference type="NCBI Taxonomy" id="8319"/>
    <lineage>
        <taxon>Eukaryota</taxon>
        <taxon>Metazoa</taxon>
        <taxon>Chordata</taxon>
        <taxon>Craniata</taxon>
        <taxon>Vertebrata</taxon>
        <taxon>Euteleostomi</taxon>
        <taxon>Amphibia</taxon>
        <taxon>Batrachia</taxon>
        <taxon>Caudata</taxon>
        <taxon>Salamandroidea</taxon>
        <taxon>Salamandridae</taxon>
        <taxon>Pleurodelinae</taxon>
        <taxon>Pleurodeles</taxon>
    </lineage>
</organism>
<feature type="compositionally biased region" description="Low complexity" evidence="1">
    <location>
        <begin position="173"/>
        <end position="186"/>
    </location>
</feature>
<evidence type="ECO:0000313" key="2">
    <source>
        <dbReference type="EMBL" id="KAJ1175325.1"/>
    </source>
</evidence>
<evidence type="ECO:0000256" key="1">
    <source>
        <dbReference type="SAM" id="MobiDB-lite"/>
    </source>
</evidence>
<accession>A0AAV7TFZ1</accession>
<comment type="caution">
    <text evidence="2">The sequence shown here is derived from an EMBL/GenBank/DDBJ whole genome shotgun (WGS) entry which is preliminary data.</text>
</comment>
<proteinExistence type="predicted"/>
<gene>
    <name evidence="2" type="ORF">NDU88_000613</name>
</gene>
<sequence length="201" mass="20843">MFMIQFATGHRLDSLQGAQVFLGVRWGEGGWEKRDVPVEGCRQGGTASPVSAGEQGAVSAKPVVFFLLDEAAPPRVLRARLRSSSKAPILVSCCWTSDATTGPPARDRGSKVSGGTPRPSVSTLATAVRPATASEQRDSAPGRPPLPRRAVGPQARGGGLSSLKSGARRRQKGSAPGGVVVLAVSAPPSPSRDRRGSELTI</sequence>
<name>A0AAV7TFZ1_PLEWA</name>
<dbReference type="Proteomes" id="UP001066276">
    <property type="component" value="Chromosome 3_2"/>
</dbReference>
<feature type="compositionally biased region" description="Basic and acidic residues" evidence="1">
    <location>
        <begin position="191"/>
        <end position="201"/>
    </location>
</feature>
<dbReference type="EMBL" id="JANPWB010000006">
    <property type="protein sequence ID" value="KAJ1175325.1"/>
    <property type="molecule type" value="Genomic_DNA"/>
</dbReference>
<dbReference type="AlphaFoldDB" id="A0AAV7TFZ1"/>
<evidence type="ECO:0000313" key="3">
    <source>
        <dbReference type="Proteomes" id="UP001066276"/>
    </source>
</evidence>
<reference evidence="2" key="1">
    <citation type="journal article" date="2022" name="bioRxiv">
        <title>Sequencing and chromosome-scale assembly of the giantPleurodeles waltlgenome.</title>
        <authorList>
            <person name="Brown T."/>
            <person name="Elewa A."/>
            <person name="Iarovenko S."/>
            <person name="Subramanian E."/>
            <person name="Araus A.J."/>
            <person name="Petzold A."/>
            <person name="Susuki M."/>
            <person name="Suzuki K.-i.T."/>
            <person name="Hayashi T."/>
            <person name="Toyoda A."/>
            <person name="Oliveira C."/>
            <person name="Osipova E."/>
            <person name="Leigh N.D."/>
            <person name="Simon A."/>
            <person name="Yun M.H."/>
        </authorList>
    </citation>
    <scope>NUCLEOTIDE SEQUENCE</scope>
    <source>
        <strain evidence="2">20211129_DDA</strain>
        <tissue evidence="2">Liver</tissue>
    </source>
</reference>
<protein>
    <submittedName>
        <fullName evidence="2">Uncharacterized protein</fullName>
    </submittedName>
</protein>